<dbReference type="AlphaFoldDB" id="A0A2S8F9S1"/>
<reference evidence="2 3" key="1">
    <citation type="submission" date="2018-02" db="EMBL/GenBank/DDBJ databases">
        <title>Comparative genomes isolates from brazilian mangrove.</title>
        <authorList>
            <person name="Araujo J.E."/>
            <person name="Taketani R.G."/>
            <person name="Silva M.C.P."/>
            <person name="Loureco M.V."/>
            <person name="Andreote F.D."/>
        </authorList>
    </citation>
    <scope>NUCLEOTIDE SEQUENCE [LARGE SCALE GENOMIC DNA]</scope>
    <source>
        <strain evidence="2 3">NAP PRIS-MGV</strain>
    </source>
</reference>
<feature type="region of interest" description="Disordered" evidence="1">
    <location>
        <begin position="43"/>
        <end position="126"/>
    </location>
</feature>
<feature type="compositionally biased region" description="Acidic residues" evidence="1">
    <location>
        <begin position="59"/>
        <end position="78"/>
    </location>
</feature>
<gene>
    <name evidence="2" type="ORF">C5Y98_24410</name>
</gene>
<sequence length="126" mass="14048">MMRPRLLRNFGRQITQVFAKDWHADTASELDRLLQILSGAEDPRLASHVEEPGESVATTDEEQPSTAAEADDTSEYPDLELARLDRTPEAEDTSISKVQLECSPNPDPSVMKDPEPIDLLRFSVPT</sequence>
<protein>
    <submittedName>
        <fullName evidence="2">Uncharacterized protein</fullName>
    </submittedName>
</protein>
<proteinExistence type="predicted"/>
<comment type="caution">
    <text evidence="2">The sequence shown here is derived from an EMBL/GenBank/DDBJ whole genome shotgun (WGS) entry which is preliminary data.</text>
</comment>
<organism evidence="2 3">
    <name type="scientific">Blastopirellula marina</name>
    <dbReference type="NCBI Taxonomy" id="124"/>
    <lineage>
        <taxon>Bacteria</taxon>
        <taxon>Pseudomonadati</taxon>
        <taxon>Planctomycetota</taxon>
        <taxon>Planctomycetia</taxon>
        <taxon>Pirellulales</taxon>
        <taxon>Pirellulaceae</taxon>
        <taxon>Blastopirellula</taxon>
    </lineage>
</organism>
<feature type="compositionally biased region" description="Basic and acidic residues" evidence="1">
    <location>
        <begin position="80"/>
        <end position="89"/>
    </location>
</feature>
<evidence type="ECO:0000313" key="3">
    <source>
        <dbReference type="Proteomes" id="UP000239388"/>
    </source>
</evidence>
<name>A0A2S8F9S1_9BACT</name>
<evidence type="ECO:0000256" key="1">
    <source>
        <dbReference type="SAM" id="MobiDB-lite"/>
    </source>
</evidence>
<dbReference type="Proteomes" id="UP000239388">
    <property type="component" value="Unassembled WGS sequence"/>
</dbReference>
<evidence type="ECO:0000313" key="2">
    <source>
        <dbReference type="EMBL" id="PQO28907.1"/>
    </source>
</evidence>
<dbReference type="EMBL" id="PUIB01000024">
    <property type="protein sequence ID" value="PQO28907.1"/>
    <property type="molecule type" value="Genomic_DNA"/>
</dbReference>
<accession>A0A2S8F9S1</accession>